<gene>
    <name evidence="2" type="ORF">FRZ67_21245</name>
</gene>
<dbReference type="OrthoDB" id="675685at2"/>
<organism evidence="2 3">
    <name type="scientific">Panacibacter ginsenosidivorans</name>
    <dbReference type="NCBI Taxonomy" id="1813871"/>
    <lineage>
        <taxon>Bacteria</taxon>
        <taxon>Pseudomonadati</taxon>
        <taxon>Bacteroidota</taxon>
        <taxon>Chitinophagia</taxon>
        <taxon>Chitinophagales</taxon>
        <taxon>Chitinophagaceae</taxon>
        <taxon>Panacibacter</taxon>
    </lineage>
</organism>
<accession>A0A5B8VE55</accession>
<dbReference type="EMBL" id="CP042435">
    <property type="protein sequence ID" value="QEC69700.1"/>
    <property type="molecule type" value="Genomic_DNA"/>
</dbReference>
<dbReference type="RefSeq" id="WP_147192576.1">
    <property type="nucleotide sequence ID" value="NZ_CP042435.1"/>
</dbReference>
<feature type="region of interest" description="Disordered" evidence="1">
    <location>
        <begin position="209"/>
        <end position="249"/>
    </location>
</feature>
<reference evidence="2 3" key="1">
    <citation type="journal article" date="2016" name="Int. J. Syst. Evol. Microbiol.">
        <title>Panacibacter ginsenosidivorans gen. nov., sp. nov., with ginsenoside converting activity isolated from soil of a ginseng field.</title>
        <authorList>
            <person name="Siddiqi M.Z."/>
            <person name="Muhammad Shafi S."/>
            <person name="Choi K.D."/>
            <person name="Im W.T."/>
        </authorList>
    </citation>
    <scope>NUCLEOTIDE SEQUENCE [LARGE SCALE GENOMIC DNA]</scope>
    <source>
        <strain evidence="2 3">Gsoil1550</strain>
    </source>
</reference>
<feature type="compositionally biased region" description="Basic residues" evidence="1">
    <location>
        <begin position="236"/>
        <end position="249"/>
    </location>
</feature>
<sequence>MNIQNIDSLTGTLCSLGFARDFGNKLLRHICFRKPEFTIRERLIIGSDVVNFNLVFQCKSEKHEYACIYYDATLRKEINVTGSVINGINTKELEKQMQEVDWSIDYENQIDKKFNSQEKDSWLREEKIDKVVMQLHSLSSVEEGEDIADCLRFKFWSDTPAQEMVRNTNTLKSRYEISQRFYFFDNGSCISAEEACRFLNNRWMEKNMQSKRRQEENNNTENAGSSGDKIVNEKKLPKKKHGKAVRSRS</sequence>
<dbReference type="Proteomes" id="UP000321533">
    <property type="component" value="Chromosome"/>
</dbReference>
<protein>
    <submittedName>
        <fullName evidence="2">Uncharacterized protein</fullName>
    </submittedName>
</protein>
<evidence type="ECO:0000313" key="3">
    <source>
        <dbReference type="Proteomes" id="UP000321533"/>
    </source>
</evidence>
<proteinExistence type="predicted"/>
<evidence type="ECO:0000256" key="1">
    <source>
        <dbReference type="SAM" id="MobiDB-lite"/>
    </source>
</evidence>
<keyword evidence="3" id="KW-1185">Reference proteome</keyword>
<evidence type="ECO:0000313" key="2">
    <source>
        <dbReference type="EMBL" id="QEC69700.1"/>
    </source>
</evidence>
<name>A0A5B8VE55_9BACT</name>
<dbReference type="AlphaFoldDB" id="A0A5B8VE55"/>
<dbReference type="KEGG" id="pgin:FRZ67_21245"/>